<dbReference type="SMART" id="SM00278">
    <property type="entry name" value="HhH1"/>
    <property type="match status" value="1"/>
</dbReference>
<keyword evidence="4" id="KW-0411">Iron-sulfur</keyword>
<dbReference type="InterPro" id="IPR013785">
    <property type="entry name" value="Aldolase_TIM"/>
</dbReference>
<evidence type="ECO:0000313" key="7">
    <source>
        <dbReference type="Proteomes" id="UP000050501"/>
    </source>
</evidence>
<dbReference type="InterPro" id="IPR058240">
    <property type="entry name" value="rSAM_sf"/>
</dbReference>
<dbReference type="GO" id="GO:0051536">
    <property type="term" value="F:iron-sulfur cluster binding"/>
    <property type="evidence" value="ECO:0007669"/>
    <property type="project" value="UniProtKB-KW"/>
</dbReference>
<dbReference type="InterPro" id="IPR003583">
    <property type="entry name" value="Hlx-hairpin-Hlx_DNA-bd_motif"/>
</dbReference>
<dbReference type="EMBL" id="LGCM01000047">
    <property type="protein sequence ID" value="KPL79639.1"/>
    <property type="molecule type" value="Genomic_DNA"/>
</dbReference>
<evidence type="ECO:0000259" key="5">
    <source>
        <dbReference type="PROSITE" id="PS51918"/>
    </source>
</evidence>
<protein>
    <recommendedName>
        <fullName evidence="5">Radical SAM core domain-containing protein</fullName>
    </recommendedName>
</protein>
<evidence type="ECO:0000256" key="4">
    <source>
        <dbReference type="ARBA" id="ARBA00023014"/>
    </source>
</evidence>
<dbReference type="SFLD" id="SFLDS00029">
    <property type="entry name" value="Radical_SAM"/>
    <property type="match status" value="1"/>
</dbReference>
<name>A0A0P6XBQ9_9CHLR</name>
<keyword evidence="1" id="KW-0949">S-adenosyl-L-methionine</keyword>
<dbReference type="AlphaFoldDB" id="A0A0P6XBQ9"/>
<keyword evidence="3" id="KW-0408">Iron</keyword>
<dbReference type="Gene3D" id="3.20.20.70">
    <property type="entry name" value="Aldolase class I"/>
    <property type="match status" value="1"/>
</dbReference>
<dbReference type="SUPFAM" id="SSF102114">
    <property type="entry name" value="Radical SAM enzymes"/>
    <property type="match status" value="1"/>
</dbReference>
<dbReference type="GO" id="GO:0003677">
    <property type="term" value="F:DNA binding"/>
    <property type="evidence" value="ECO:0007669"/>
    <property type="project" value="InterPro"/>
</dbReference>
<reference evidence="6 7" key="1">
    <citation type="submission" date="2015-07" db="EMBL/GenBank/DDBJ databases">
        <title>Genome sequence of Levilinea saccharolytica DSM 16555.</title>
        <authorList>
            <person name="Hemp J."/>
            <person name="Ward L.M."/>
            <person name="Pace L.A."/>
            <person name="Fischer W.W."/>
        </authorList>
    </citation>
    <scope>NUCLEOTIDE SEQUENCE [LARGE SCALE GENOMIC DNA]</scope>
    <source>
        <strain evidence="6 7">KIBI-1</strain>
    </source>
</reference>
<keyword evidence="2" id="KW-0479">Metal-binding</keyword>
<dbReference type="GO" id="GO:0046872">
    <property type="term" value="F:metal ion binding"/>
    <property type="evidence" value="ECO:0007669"/>
    <property type="project" value="UniProtKB-KW"/>
</dbReference>
<organism evidence="6 7">
    <name type="scientific">Levilinea saccharolytica</name>
    <dbReference type="NCBI Taxonomy" id="229921"/>
    <lineage>
        <taxon>Bacteria</taxon>
        <taxon>Bacillati</taxon>
        <taxon>Chloroflexota</taxon>
        <taxon>Anaerolineae</taxon>
        <taxon>Anaerolineales</taxon>
        <taxon>Anaerolineaceae</taxon>
        <taxon>Levilinea</taxon>
    </lineage>
</organism>
<proteinExistence type="predicted"/>
<dbReference type="Proteomes" id="UP000050501">
    <property type="component" value="Unassembled WGS sequence"/>
</dbReference>
<dbReference type="GO" id="GO:0006281">
    <property type="term" value="P:DNA repair"/>
    <property type="evidence" value="ECO:0007669"/>
    <property type="project" value="InterPro"/>
</dbReference>
<dbReference type="CDD" id="cd01335">
    <property type="entry name" value="Radical_SAM"/>
    <property type="match status" value="1"/>
</dbReference>
<dbReference type="SUPFAM" id="SSF47781">
    <property type="entry name" value="RuvA domain 2-like"/>
    <property type="match status" value="1"/>
</dbReference>
<dbReference type="InterPro" id="IPR023874">
    <property type="entry name" value="DNA_rSAM_put"/>
</dbReference>
<comment type="caution">
    <text evidence="6">The sequence shown here is derived from an EMBL/GenBank/DDBJ whole genome shotgun (WGS) entry which is preliminary data.</text>
</comment>
<evidence type="ECO:0000256" key="1">
    <source>
        <dbReference type="ARBA" id="ARBA00022691"/>
    </source>
</evidence>
<keyword evidence="7" id="KW-1185">Reference proteome</keyword>
<dbReference type="InterPro" id="IPR010994">
    <property type="entry name" value="RuvA_2-like"/>
</dbReference>
<evidence type="ECO:0000313" key="6">
    <source>
        <dbReference type="EMBL" id="KPL79639.1"/>
    </source>
</evidence>
<dbReference type="STRING" id="229921.ADN01_14045"/>
<dbReference type="PROSITE" id="PS51918">
    <property type="entry name" value="RADICAL_SAM"/>
    <property type="match status" value="1"/>
</dbReference>
<dbReference type="Gene3D" id="1.10.150.320">
    <property type="entry name" value="Photosystem II 12 kDa extrinsic protein"/>
    <property type="match status" value="1"/>
</dbReference>
<dbReference type="SFLD" id="SFLDG01102">
    <property type="entry name" value="Uncharacterised_Radical_SAM_Su"/>
    <property type="match status" value="1"/>
</dbReference>
<sequence>MAVEDDDSAALAPANRACPVELPVHMAALPGGKRVPILKTVLTSACERNCYYCAFRAGRDFRRHTFKPEQMAEAFHTLWQAGVVEGLFLSSGVAGGGVRTQDQLLDTAAILREKYAFRGYLHLKLMPGAQEAQVERALQLADRLSVNLEAPTSAALARLAPQKILMEELLAPLQRVEQLRASLSPSFGWNQHMPSSTTQFVVTPDGASDSDLLRASEHLIRRLRLTRVYYAGFSPIRGTPLENNPPENPWRVHRLYQASFLLRDYGFQAEDFPLTPSGALPLNTDPKQAWALRHLAESPLELNRADYHQLLRVPGIGPQRARALIAARRRHRLVQPEDLRALGIPIERAAPFILLAGRRPTHQPRLFW</sequence>
<dbReference type="PATRIC" id="fig|229921.5.peg.1614"/>
<feature type="domain" description="Radical SAM core" evidence="5">
    <location>
        <begin position="29"/>
        <end position="273"/>
    </location>
</feature>
<dbReference type="GO" id="GO:0003824">
    <property type="term" value="F:catalytic activity"/>
    <property type="evidence" value="ECO:0007669"/>
    <property type="project" value="InterPro"/>
</dbReference>
<dbReference type="InterPro" id="IPR007197">
    <property type="entry name" value="rSAM"/>
</dbReference>
<gene>
    <name evidence="6" type="ORF">ADN01_14045</name>
</gene>
<evidence type="ECO:0000256" key="3">
    <source>
        <dbReference type="ARBA" id="ARBA00023004"/>
    </source>
</evidence>
<accession>A0A0P6XBQ9</accession>
<evidence type="ECO:0000256" key="2">
    <source>
        <dbReference type="ARBA" id="ARBA00022723"/>
    </source>
</evidence>